<evidence type="ECO:0000313" key="1">
    <source>
        <dbReference type="EMBL" id="GFP92390.1"/>
    </source>
</evidence>
<keyword evidence="2" id="KW-1185">Reference proteome</keyword>
<dbReference type="OrthoDB" id="5493at2759"/>
<proteinExistence type="predicted"/>
<dbReference type="AlphaFoldDB" id="A0A830BY48"/>
<organism evidence="1 2">
    <name type="scientific">Phtheirospermum japonicum</name>
    <dbReference type="NCBI Taxonomy" id="374723"/>
    <lineage>
        <taxon>Eukaryota</taxon>
        <taxon>Viridiplantae</taxon>
        <taxon>Streptophyta</taxon>
        <taxon>Embryophyta</taxon>
        <taxon>Tracheophyta</taxon>
        <taxon>Spermatophyta</taxon>
        <taxon>Magnoliopsida</taxon>
        <taxon>eudicotyledons</taxon>
        <taxon>Gunneridae</taxon>
        <taxon>Pentapetalae</taxon>
        <taxon>asterids</taxon>
        <taxon>lamiids</taxon>
        <taxon>Lamiales</taxon>
        <taxon>Orobanchaceae</taxon>
        <taxon>Orobanchaceae incertae sedis</taxon>
        <taxon>Phtheirospermum</taxon>
    </lineage>
</organism>
<protein>
    <submittedName>
        <fullName evidence="1">Uncharacterized protein</fullName>
    </submittedName>
</protein>
<feature type="non-terminal residue" evidence="1">
    <location>
        <position position="1"/>
    </location>
</feature>
<accession>A0A830BY48</accession>
<reference evidence="1" key="1">
    <citation type="submission" date="2020-07" db="EMBL/GenBank/DDBJ databases">
        <title>Ethylene signaling mediates host invasion by parasitic plants.</title>
        <authorList>
            <person name="Yoshida S."/>
        </authorList>
    </citation>
    <scope>NUCLEOTIDE SEQUENCE</scope>
    <source>
        <strain evidence="1">Okayama</strain>
    </source>
</reference>
<sequence>RRLVNIIRIIPTASRNYFKRPFLKEHNSKVITVFGFYVAKKICLLDLGVNDVINAVLYVLIMEYVISSYYSRSEAIFSLTLFNNHKIDFTNGLLK</sequence>
<evidence type="ECO:0000313" key="2">
    <source>
        <dbReference type="Proteomes" id="UP000653305"/>
    </source>
</evidence>
<dbReference type="EMBL" id="BMAC01000278">
    <property type="protein sequence ID" value="GFP92390.1"/>
    <property type="molecule type" value="Genomic_DNA"/>
</dbReference>
<gene>
    <name evidence="1" type="ORF">PHJA_001383200</name>
</gene>
<dbReference type="Proteomes" id="UP000653305">
    <property type="component" value="Unassembled WGS sequence"/>
</dbReference>
<comment type="caution">
    <text evidence="1">The sequence shown here is derived from an EMBL/GenBank/DDBJ whole genome shotgun (WGS) entry which is preliminary data.</text>
</comment>
<name>A0A830BY48_9LAMI</name>